<name>A0A1B6DPN8_9HEMI</name>
<evidence type="ECO:0000313" key="1">
    <source>
        <dbReference type="EMBL" id="JAS27619.1"/>
    </source>
</evidence>
<sequence>MFVKVLLFSCVLAAYTVNDISSYNTAHYLANVASILKEQLEHPDPEDAKLTCSHIEKYNWNMREVLKKFDEKDPKMEEVVRTMCSQEVPEFTRFSDLSGLKSTYRWGSMNVQFFVKMISETDRLWRSLRKICIHHKFL</sequence>
<reference evidence="1" key="1">
    <citation type="submission" date="2015-12" db="EMBL/GenBank/DDBJ databases">
        <title>De novo transcriptome assembly of four potential Pierce s Disease insect vectors from Arizona vineyards.</title>
        <authorList>
            <person name="Tassone E.E."/>
        </authorList>
    </citation>
    <scope>NUCLEOTIDE SEQUENCE</scope>
</reference>
<gene>
    <name evidence="1" type="ORF">g.1377</name>
</gene>
<proteinExistence type="predicted"/>
<organism evidence="1">
    <name type="scientific">Clastoptera arizonana</name>
    <name type="common">Arizona spittle bug</name>
    <dbReference type="NCBI Taxonomy" id="38151"/>
    <lineage>
        <taxon>Eukaryota</taxon>
        <taxon>Metazoa</taxon>
        <taxon>Ecdysozoa</taxon>
        <taxon>Arthropoda</taxon>
        <taxon>Hexapoda</taxon>
        <taxon>Insecta</taxon>
        <taxon>Pterygota</taxon>
        <taxon>Neoptera</taxon>
        <taxon>Paraneoptera</taxon>
        <taxon>Hemiptera</taxon>
        <taxon>Auchenorrhyncha</taxon>
        <taxon>Cercopoidea</taxon>
        <taxon>Clastopteridae</taxon>
        <taxon>Clastoptera</taxon>
    </lineage>
</organism>
<dbReference type="EMBL" id="GEDC01009679">
    <property type="protein sequence ID" value="JAS27619.1"/>
    <property type="molecule type" value="Transcribed_RNA"/>
</dbReference>
<protein>
    <submittedName>
        <fullName evidence="1">Uncharacterized protein</fullName>
    </submittedName>
</protein>
<accession>A0A1B6DPN8</accession>
<dbReference type="AlphaFoldDB" id="A0A1B6DPN8"/>